<name>A0A5E7SF40_PSEFL</name>
<accession>A0A5E7SF40</accession>
<evidence type="ECO:0008006" key="3">
    <source>
        <dbReference type="Google" id="ProtNLM"/>
    </source>
</evidence>
<evidence type="ECO:0000313" key="1">
    <source>
        <dbReference type="EMBL" id="VVP85156.1"/>
    </source>
</evidence>
<reference evidence="1 2" key="1">
    <citation type="submission" date="2019-09" db="EMBL/GenBank/DDBJ databases">
        <authorList>
            <person name="Chandra G."/>
            <person name="Truman W A."/>
        </authorList>
    </citation>
    <scope>NUCLEOTIDE SEQUENCE [LARGE SCALE GENOMIC DNA]</scope>
    <source>
        <strain evidence="1">PS918</strain>
    </source>
</reference>
<dbReference type="InterPro" id="IPR029058">
    <property type="entry name" value="AB_hydrolase_fold"/>
</dbReference>
<dbReference type="OrthoDB" id="489469at2"/>
<dbReference type="SUPFAM" id="SSF53474">
    <property type="entry name" value="alpha/beta-Hydrolases"/>
    <property type="match status" value="1"/>
</dbReference>
<dbReference type="Gene3D" id="3.40.50.1820">
    <property type="entry name" value="alpha/beta hydrolase"/>
    <property type="match status" value="1"/>
</dbReference>
<dbReference type="EMBL" id="CABVIY010000003">
    <property type="protein sequence ID" value="VVP85156.1"/>
    <property type="molecule type" value="Genomic_DNA"/>
</dbReference>
<organism evidence="1 2">
    <name type="scientific">Pseudomonas fluorescens</name>
    <dbReference type="NCBI Taxonomy" id="294"/>
    <lineage>
        <taxon>Bacteria</taxon>
        <taxon>Pseudomonadati</taxon>
        <taxon>Pseudomonadota</taxon>
        <taxon>Gammaproteobacteria</taxon>
        <taxon>Pseudomonadales</taxon>
        <taxon>Pseudomonadaceae</taxon>
        <taxon>Pseudomonas</taxon>
    </lineage>
</organism>
<dbReference type="Proteomes" id="UP000326611">
    <property type="component" value="Unassembled WGS sequence"/>
</dbReference>
<dbReference type="RefSeq" id="WP_150770749.1">
    <property type="nucleotide sequence ID" value="NZ_CABVIY010000003.1"/>
</dbReference>
<proteinExistence type="predicted"/>
<evidence type="ECO:0000313" key="2">
    <source>
        <dbReference type="Proteomes" id="UP000326611"/>
    </source>
</evidence>
<protein>
    <recommendedName>
        <fullName evidence="3">Alpha/beta hydrolase</fullName>
    </recommendedName>
</protein>
<gene>
    <name evidence="1" type="ORF">PS918_02701</name>
</gene>
<sequence>MAKHIVIVHGWSDEGKSFKNLATNIAQWSKRPPVVIDIADWISLQDKVTYADIAVAMQRAWLKLKLPTTPRSVDIVTHSTGALVVRDWMTRFYRSDSVPIHHFLMLAPANFGSPLAHKGRSFIGRVVKGWNKFLGQTGTQILKGLELGSPYTVNLAKKDLFSNDIWYGSGKILATVLVGNVGYDGVEAIANEAGSDGTVRISTANLNCAILQLPLDSYQKAKDGWKLLKSKGDIAFGIIDQENHSTIVLKSGGPKNPHTLSLIQKALTVEDQAFSVSNGSFPWQDEIHATDPFVENRSPRYMNLVAHASDNLGQDISDYFLQIYRKINTDRKFEKEIYEDVFRTVHAYEDNPAYRSLYISVEDLMAIIGRYTIDTLYLSITAQPAFEPPNNPVGYRSISAANADGLPIAKKDITTFFTAHRTLIAEVVMERQIDDAVFEFQ</sequence>
<dbReference type="AlphaFoldDB" id="A0A5E7SF40"/>